<evidence type="ECO:0000313" key="7">
    <source>
        <dbReference type="EMBL" id="KAK2077830.1"/>
    </source>
</evidence>
<sequence>MKAIADWFIYGEVDWDAYTAKLQEWGPLVAGLLFGAGWWCWADAYVYQHAVQGSAYPFKYNWPGIVATIALVLINALPRRDLKELSESGEEGEAVRGHLWLLVSLLLAFGAVAGSVSVLVHCSQTDLVSVGVGSVLQCGFILASAMLLWAFRTDTSGLGYYTSF</sequence>
<comment type="caution">
    <text evidence="7">The sequence shown here is derived from an EMBL/GenBank/DDBJ whole genome shotgun (WGS) entry which is preliminary data.</text>
</comment>
<proteinExistence type="inferred from homology"/>
<evidence type="ECO:0000256" key="4">
    <source>
        <dbReference type="ARBA" id="ARBA00022989"/>
    </source>
</evidence>
<dbReference type="PANTHER" id="PTHR13180">
    <property type="entry name" value="SMALL MEMBRANE PROTEIN-RELATED"/>
    <property type="match status" value="1"/>
</dbReference>
<name>A0AAD9IIK9_PROWI</name>
<feature type="transmembrane region" description="Helical" evidence="6">
    <location>
        <begin position="127"/>
        <end position="151"/>
    </location>
</feature>
<comment type="similarity">
    <text evidence="2">Belongs to the UPF0220 family.</text>
</comment>
<accession>A0AAD9IIK9</accession>
<feature type="transmembrane region" description="Helical" evidence="6">
    <location>
        <begin position="28"/>
        <end position="48"/>
    </location>
</feature>
<protein>
    <submittedName>
        <fullName evidence="7">Uncharacterized protein</fullName>
    </submittedName>
</protein>
<evidence type="ECO:0000256" key="5">
    <source>
        <dbReference type="ARBA" id="ARBA00023136"/>
    </source>
</evidence>
<evidence type="ECO:0000256" key="1">
    <source>
        <dbReference type="ARBA" id="ARBA00004141"/>
    </source>
</evidence>
<comment type="subcellular location">
    <subcellularLocation>
        <location evidence="1">Membrane</location>
        <topology evidence="1">Multi-pass membrane protein</topology>
    </subcellularLocation>
</comment>
<evidence type="ECO:0000256" key="6">
    <source>
        <dbReference type="SAM" id="Phobius"/>
    </source>
</evidence>
<organism evidence="7 8">
    <name type="scientific">Prototheca wickerhamii</name>
    <dbReference type="NCBI Taxonomy" id="3111"/>
    <lineage>
        <taxon>Eukaryota</taxon>
        <taxon>Viridiplantae</taxon>
        <taxon>Chlorophyta</taxon>
        <taxon>core chlorophytes</taxon>
        <taxon>Trebouxiophyceae</taxon>
        <taxon>Chlorellales</taxon>
        <taxon>Chlorellaceae</taxon>
        <taxon>Prototheca</taxon>
    </lineage>
</organism>
<feature type="transmembrane region" description="Helical" evidence="6">
    <location>
        <begin position="60"/>
        <end position="78"/>
    </location>
</feature>
<dbReference type="InterPro" id="IPR007919">
    <property type="entry name" value="UPF0220"/>
</dbReference>
<keyword evidence="4 6" id="KW-1133">Transmembrane helix</keyword>
<evidence type="ECO:0000256" key="2">
    <source>
        <dbReference type="ARBA" id="ARBA00005335"/>
    </source>
</evidence>
<dbReference type="Pfam" id="PF05255">
    <property type="entry name" value="UPF0220"/>
    <property type="match status" value="1"/>
</dbReference>
<keyword evidence="8" id="KW-1185">Reference proteome</keyword>
<dbReference type="Proteomes" id="UP001255856">
    <property type="component" value="Unassembled WGS sequence"/>
</dbReference>
<gene>
    <name evidence="7" type="ORF">QBZ16_004678</name>
</gene>
<evidence type="ECO:0000256" key="3">
    <source>
        <dbReference type="ARBA" id="ARBA00022692"/>
    </source>
</evidence>
<dbReference type="GO" id="GO:0016020">
    <property type="term" value="C:membrane"/>
    <property type="evidence" value="ECO:0007669"/>
    <property type="project" value="UniProtKB-SubCell"/>
</dbReference>
<feature type="transmembrane region" description="Helical" evidence="6">
    <location>
        <begin position="99"/>
        <end position="121"/>
    </location>
</feature>
<evidence type="ECO:0000313" key="8">
    <source>
        <dbReference type="Proteomes" id="UP001255856"/>
    </source>
</evidence>
<reference evidence="7" key="1">
    <citation type="submission" date="2021-01" db="EMBL/GenBank/DDBJ databases">
        <authorList>
            <person name="Eckstrom K.M.E."/>
        </authorList>
    </citation>
    <scope>NUCLEOTIDE SEQUENCE</scope>
    <source>
        <strain evidence="7">UVCC 0001</strain>
    </source>
</reference>
<keyword evidence="5 6" id="KW-0472">Membrane</keyword>
<keyword evidence="3 6" id="KW-0812">Transmembrane</keyword>
<dbReference type="AlphaFoldDB" id="A0AAD9IIK9"/>
<dbReference type="EMBL" id="JASFZW010000006">
    <property type="protein sequence ID" value="KAK2077830.1"/>
    <property type="molecule type" value="Genomic_DNA"/>
</dbReference>